<organism evidence="2 3">
    <name type="scientific">Pseudoneurospora amorphoporcata</name>
    <dbReference type="NCBI Taxonomy" id="241081"/>
    <lineage>
        <taxon>Eukaryota</taxon>
        <taxon>Fungi</taxon>
        <taxon>Dikarya</taxon>
        <taxon>Ascomycota</taxon>
        <taxon>Pezizomycotina</taxon>
        <taxon>Sordariomycetes</taxon>
        <taxon>Sordariomycetidae</taxon>
        <taxon>Sordariales</taxon>
        <taxon>Sordariaceae</taxon>
        <taxon>Pseudoneurospora</taxon>
    </lineage>
</organism>
<evidence type="ECO:0000313" key="3">
    <source>
        <dbReference type="Proteomes" id="UP001303222"/>
    </source>
</evidence>
<feature type="region of interest" description="Disordered" evidence="1">
    <location>
        <begin position="277"/>
        <end position="318"/>
    </location>
</feature>
<feature type="region of interest" description="Disordered" evidence="1">
    <location>
        <begin position="229"/>
        <end position="265"/>
    </location>
</feature>
<reference evidence="2" key="2">
    <citation type="submission" date="2023-06" db="EMBL/GenBank/DDBJ databases">
        <authorList>
            <consortium name="Lawrence Berkeley National Laboratory"/>
            <person name="Mondo S.J."/>
            <person name="Hensen N."/>
            <person name="Bonometti L."/>
            <person name="Westerberg I."/>
            <person name="Brannstrom I.O."/>
            <person name="Guillou S."/>
            <person name="Cros-Aarteil S."/>
            <person name="Calhoun S."/>
            <person name="Haridas S."/>
            <person name="Kuo A."/>
            <person name="Pangilinan J."/>
            <person name="Riley R."/>
            <person name="Labutti K."/>
            <person name="Andreopoulos B."/>
            <person name="Lipzen A."/>
            <person name="Chen C."/>
            <person name="Yanf M."/>
            <person name="Daum C."/>
            <person name="Ng V."/>
            <person name="Clum A."/>
            <person name="Steindorff A."/>
            <person name="Ohm R."/>
            <person name="Martin F."/>
            <person name="Silar P."/>
            <person name="Natvig D."/>
            <person name="Lalanne C."/>
            <person name="Gautier V."/>
            <person name="Ament-Velasquez S.L."/>
            <person name="Kruys A."/>
            <person name="Hutchinson M.I."/>
            <person name="Powell A.J."/>
            <person name="Barry K."/>
            <person name="Miller A.N."/>
            <person name="Grigoriev I.V."/>
            <person name="Debuchy R."/>
            <person name="Gladieux P."/>
            <person name="Thoren M.H."/>
            <person name="Johannesson H."/>
        </authorList>
    </citation>
    <scope>NUCLEOTIDE SEQUENCE</scope>
    <source>
        <strain evidence="2">CBS 626.80</strain>
    </source>
</reference>
<feature type="region of interest" description="Disordered" evidence="1">
    <location>
        <begin position="1"/>
        <end position="24"/>
    </location>
</feature>
<protein>
    <submittedName>
        <fullName evidence="2">Uncharacterized protein</fullName>
    </submittedName>
</protein>
<proteinExistence type="predicted"/>
<sequence>MAGLEEGTESETWRRAITKTPAPRKRKRIIRNAAHFFQREAAATAAALNGANAGNCDDFPEHEAEQLACIDQMLDAIDNTEGVIDNDSSDQKAIRDLPRDKMETMAWRALYKIKDVQMVLHNPDILTVHFPNYMRYSSKAAATQFFAVPLIDRFIANPIMELDTKLSNNNTNAKKVYNSEVKAAESNGRTVTKLDDRAEIRDASGELLKILMKPRKRVLSEFLPPDLAQSPAAKVKRARGSRRGGGASPSPVASFVTPANGGSPAQNIAANALPPIQEEEESVELNNNVATSTGITSNGVPSYTDVTRTFDLNPGPTT</sequence>
<reference evidence="2" key="1">
    <citation type="journal article" date="2023" name="Mol. Phylogenet. Evol.">
        <title>Genome-scale phylogeny and comparative genomics of the fungal order Sordariales.</title>
        <authorList>
            <person name="Hensen N."/>
            <person name="Bonometti L."/>
            <person name="Westerberg I."/>
            <person name="Brannstrom I.O."/>
            <person name="Guillou S."/>
            <person name="Cros-Aarteil S."/>
            <person name="Calhoun S."/>
            <person name="Haridas S."/>
            <person name="Kuo A."/>
            <person name="Mondo S."/>
            <person name="Pangilinan J."/>
            <person name="Riley R."/>
            <person name="LaButti K."/>
            <person name="Andreopoulos B."/>
            <person name="Lipzen A."/>
            <person name="Chen C."/>
            <person name="Yan M."/>
            <person name="Daum C."/>
            <person name="Ng V."/>
            <person name="Clum A."/>
            <person name="Steindorff A."/>
            <person name="Ohm R.A."/>
            <person name="Martin F."/>
            <person name="Silar P."/>
            <person name="Natvig D.O."/>
            <person name="Lalanne C."/>
            <person name="Gautier V."/>
            <person name="Ament-Velasquez S.L."/>
            <person name="Kruys A."/>
            <person name="Hutchinson M.I."/>
            <person name="Powell A.J."/>
            <person name="Barry K."/>
            <person name="Miller A.N."/>
            <person name="Grigoriev I.V."/>
            <person name="Debuchy R."/>
            <person name="Gladieux P."/>
            <person name="Hiltunen Thoren M."/>
            <person name="Johannesson H."/>
        </authorList>
    </citation>
    <scope>NUCLEOTIDE SEQUENCE</scope>
    <source>
        <strain evidence="2">CBS 626.80</strain>
    </source>
</reference>
<comment type="caution">
    <text evidence="2">The sequence shown here is derived from an EMBL/GenBank/DDBJ whole genome shotgun (WGS) entry which is preliminary data.</text>
</comment>
<feature type="compositionally biased region" description="Polar residues" evidence="1">
    <location>
        <begin position="290"/>
        <end position="307"/>
    </location>
</feature>
<evidence type="ECO:0000313" key="2">
    <source>
        <dbReference type="EMBL" id="KAK3947394.1"/>
    </source>
</evidence>
<dbReference type="Proteomes" id="UP001303222">
    <property type="component" value="Unassembled WGS sequence"/>
</dbReference>
<dbReference type="EMBL" id="MU859359">
    <property type="protein sequence ID" value="KAK3947394.1"/>
    <property type="molecule type" value="Genomic_DNA"/>
</dbReference>
<evidence type="ECO:0000256" key="1">
    <source>
        <dbReference type="SAM" id="MobiDB-lite"/>
    </source>
</evidence>
<gene>
    <name evidence="2" type="ORF">QBC32DRAFT_318880</name>
</gene>
<accession>A0AAN6NKA0</accession>
<keyword evidence="3" id="KW-1185">Reference proteome</keyword>
<name>A0AAN6NKA0_9PEZI</name>
<dbReference type="AlphaFoldDB" id="A0AAN6NKA0"/>